<name>A0A540WMT9_9BACT</name>
<organism evidence="3 4">
    <name type="scientific">Myxococcus llanfairpwllgwyngyllgogerychwyrndrobwllllantysiliogogogochensis</name>
    <dbReference type="NCBI Taxonomy" id="2590453"/>
    <lineage>
        <taxon>Bacteria</taxon>
        <taxon>Pseudomonadati</taxon>
        <taxon>Myxococcota</taxon>
        <taxon>Myxococcia</taxon>
        <taxon>Myxococcales</taxon>
        <taxon>Cystobacterineae</taxon>
        <taxon>Myxococcaceae</taxon>
        <taxon>Myxococcus</taxon>
    </lineage>
</organism>
<accession>A0A540WMT9</accession>
<dbReference type="Proteomes" id="UP000315369">
    <property type="component" value="Unassembled WGS sequence"/>
</dbReference>
<dbReference type="InterPro" id="IPR014284">
    <property type="entry name" value="RNA_pol_sigma-70_dom"/>
</dbReference>
<keyword evidence="4" id="KW-1185">Reference proteome</keyword>
<sequence length="201" mass="23249">MSPKEREALEQRIRERCTLEDTAGAVEAAVEGYGPEIRRLLGTLLREPEQAREAFSIFCESLVRDLPGFRWESTFRTWAYRVARNVAYRMATAFSPGRERVASREMVDLMHVERSGTAPWLQTPVKDRFRSLRAQLEPGERNLLLLRVDRRMSWLDVARELGGTQSSEGLQRKAAVLRQQFKSLKERLRELARDDRLISSA</sequence>
<dbReference type="Pfam" id="PF04542">
    <property type="entry name" value="Sigma70_r2"/>
    <property type="match status" value="1"/>
</dbReference>
<dbReference type="AlphaFoldDB" id="A0A540WMT9"/>
<dbReference type="InterPro" id="IPR007627">
    <property type="entry name" value="RNA_pol_sigma70_r2"/>
</dbReference>
<dbReference type="InterPro" id="IPR013325">
    <property type="entry name" value="RNA_pol_sigma_r2"/>
</dbReference>
<dbReference type="Gene3D" id="1.10.1740.10">
    <property type="match status" value="1"/>
</dbReference>
<dbReference type="GO" id="GO:0003700">
    <property type="term" value="F:DNA-binding transcription factor activity"/>
    <property type="evidence" value="ECO:0007669"/>
    <property type="project" value="InterPro"/>
</dbReference>
<reference evidence="3 4" key="1">
    <citation type="submission" date="2019-06" db="EMBL/GenBank/DDBJ databases">
        <authorList>
            <person name="Livingstone P."/>
            <person name="Whitworth D."/>
        </authorList>
    </citation>
    <scope>NUCLEOTIDE SEQUENCE [LARGE SCALE GENOMIC DNA]</scope>
    <source>
        <strain evidence="3 4">AM401</strain>
    </source>
</reference>
<dbReference type="RefSeq" id="WP_141647888.1">
    <property type="nucleotide sequence ID" value="NZ_VIFM01000263.1"/>
</dbReference>
<protein>
    <submittedName>
        <fullName evidence="3">Sigma-70 family RNA polymerase sigma factor</fullName>
    </submittedName>
</protein>
<evidence type="ECO:0000313" key="4">
    <source>
        <dbReference type="Proteomes" id="UP000315369"/>
    </source>
</evidence>
<dbReference type="EMBL" id="VIFM01000263">
    <property type="protein sequence ID" value="TQF10326.1"/>
    <property type="molecule type" value="Genomic_DNA"/>
</dbReference>
<evidence type="ECO:0000256" key="1">
    <source>
        <dbReference type="SAM" id="Coils"/>
    </source>
</evidence>
<keyword evidence="1" id="KW-0175">Coiled coil</keyword>
<dbReference type="OrthoDB" id="5524536at2"/>
<evidence type="ECO:0000259" key="2">
    <source>
        <dbReference type="Pfam" id="PF04542"/>
    </source>
</evidence>
<feature type="domain" description="RNA polymerase sigma-70 region 2" evidence="2">
    <location>
        <begin position="30"/>
        <end position="90"/>
    </location>
</feature>
<comment type="caution">
    <text evidence="3">The sequence shown here is derived from an EMBL/GenBank/DDBJ whole genome shotgun (WGS) entry which is preliminary data.</text>
</comment>
<dbReference type="SUPFAM" id="SSF88946">
    <property type="entry name" value="Sigma2 domain of RNA polymerase sigma factors"/>
    <property type="match status" value="1"/>
</dbReference>
<dbReference type="GO" id="GO:0006352">
    <property type="term" value="P:DNA-templated transcription initiation"/>
    <property type="evidence" value="ECO:0007669"/>
    <property type="project" value="InterPro"/>
</dbReference>
<dbReference type="NCBIfam" id="TIGR02937">
    <property type="entry name" value="sigma70-ECF"/>
    <property type="match status" value="1"/>
</dbReference>
<feature type="coiled-coil region" evidence="1">
    <location>
        <begin position="167"/>
        <end position="194"/>
    </location>
</feature>
<gene>
    <name evidence="3" type="ORF">FJV41_40045</name>
</gene>
<evidence type="ECO:0000313" key="3">
    <source>
        <dbReference type="EMBL" id="TQF10326.1"/>
    </source>
</evidence>
<proteinExistence type="predicted"/>